<dbReference type="SUPFAM" id="SSF52218">
    <property type="entry name" value="Flavoproteins"/>
    <property type="match status" value="1"/>
</dbReference>
<dbReference type="GO" id="GO:0010181">
    <property type="term" value="F:FMN binding"/>
    <property type="evidence" value="ECO:0007669"/>
    <property type="project" value="TreeGrafter"/>
</dbReference>
<keyword evidence="3" id="KW-1185">Reference proteome</keyword>
<name>A0A317FJS5_9PROT</name>
<organism evidence="2 3">
    <name type="scientific">Falsiroseomonas bella</name>
    <dbReference type="NCBI Taxonomy" id="2184016"/>
    <lineage>
        <taxon>Bacteria</taxon>
        <taxon>Pseudomonadati</taxon>
        <taxon>Pseudomonadota</taxon>
        <taxon>Alphaproteobacteria</taxon>
        <taxon>Acetobacterales</taxon>
        <taxon>Roseomonadaceae</taxon>
        <taxon>Falsiroseomonas</taxon>
    </lineage>
</organism>
<protein>
    <submittedName>
        <fullName evidence="2">NADPH-dependent FMN reductase</fullName>
    </submittedName>
</protein>
<dbReference type="InterPro" id="IPR005025">
    <property type="entry name" value="FMN_Rdtase-like_dom"/>
</dbReference>
<dbReference type="GO" id="GO:0016491">
    <property type="term" value="F:oxidoreductase activity"/>
    <property type="evidence" value="ECO:0007669"/>
    <property type="project" value="InterPro"/>
</dbReference>
<evidence type="ECO:0000313" key="2">
    <source>
        <dbReference type="EMBL" id="PWS39301.1"/>
    </source>
</evidence>
<sequence>MKIVGICGSLRAASYNRALLRAAAAHLPAGVTLEVVEIGALPLINEDLEKPAWPAAVQEFRRALWPAEAMLVATPEYNAGMPAPLKNAIDWASRAEGIGGRTAPEGETRKTPLQDLPVAIMGATPGSLGTARSQQQLRTVLLNTGMRVMPGPEVYVGSAGTRFTEGELTDERSLAAVAKCVAALAEWARLLRG</sequence>
<dbReference type="Gene3D" id="3.40.50.360">
    <property type="match status" value="1"/>
</dbReference>
<dbReference type="PANTHER" id="PTHR30543">
    <property type="entry name" value="CHROMATE REDUCTASE"/>
    <property type="match status" value="1"/>
</dbReference>
<dbReference type="InterPro" id="IPR029039">
    <property type="entry name" value="Flavoprotein-like_sf"/>
</dbReference>
<evidence type="ECO:0000313" key="3">
    <source>
        <dbReference type="Proteomes" id="UP000245765"/>
    </source>
</evidence>
<dbReference type="OrthoDB" id="9812295at2"/>
<dbReference type="Proteomes" id="UP000245765">
    <property type="component" value="Unassembled WGS sequence"/>
</dbReference>
<dbReference type="EMBL" id="QGNA01000001">
    <property type="protein sequence ID" value="PWS39301.1"/>
    <property type="molecule type" value="Genomic_DNA"/>
</dbReference>
<accession>A0A317FJS5</accession>
<reference evidence="3" key="1">
    <citation type="submission" date="2018-05" db="EMBL/GenBank/DDBJ databases">
        <authorList>
            <person name="Du Z."/>
            <person name="Wang X."/>
        </authorList>
    </citation>
    <scope>NUCLEOTIDE SEQUENCE [LARGE SCALE GENOMIC DNA]</scope>
    <source>
        <strain evidence="3">CQN31</strain>
    </source>
</reference>
<dbReference type="AlphaFoldDB" id="A0A317FJS5"/>
<dbReference type="Pfam" id="PF03358">
    <property type="entry name" value="FMN_red"/>
    <property type="match status" value="1"/>
</dbReference>
<dbReference type="InterPro" id="IPR050712">
    <property type="entry name" value="NAD(P)H-dep_reductase"/>
</dbReference>
<dbReference type="GO" id="GO:0005829">
    <property type="term" value="C:cytosol"/>
    <property type="evidence" value="ECO:0007669"/>
    <property type="project" value="TreeGrafter"/>
</dbReference>
<gene>
    <name evidence="2" type="ORF">DFH01_04500</name>
</gene>
<feature type="domain" description="NADPH-dependent FMN reductase-like" evidence="1">
    <location>
        <begin position="1"/>
        <end position="159"/>
    </location>
</feature>
<evidence type="ECO:0000259" key="1">
    <source>
        <dbReference type="Pfam" id="PF03358"/>
    </source>
</evidence>
<dbReference type="PANTHER" id="PTHR30543:SF21">
    <property type="entry name" value="NAD(P)H-DEPENDENT FMN REDUCTASE LOT6"/>
    <property type="match status" value="1"/>
</dbReference>
<comment type="caution">
    <text evidence="2">The sequence shown here is derived from an EMBL/GenBank/DDBJ whole genome shotgun (WGS) entry which is preliminary data.</text>
</comment>
<proteinExistence type="predicted"/>